<keyword evidence="2" id="KW-0479">Metal-binding</keyword>
<dbReference type="InterPro" id="IPR029052">
    <property type="entry name" value="Metallo-depent_PP-like"/>
</dbReference>
<dbReference type="Proteomes" id="UP000199017">
    <property type="component" value="Unassembled WGS sequence"/>
</dbReference>
<dbReference type="NCBIfam" id="TIGR00040">
    <property type="entry name" value="yfcE"/>
    <property type="match status" value="1"/>
</dbReference>
<dbReference type="EMBL" id="FNDU01000002">
    <property type="protein sequence ID" value="SDH76213.1"/>
    <property type="molecule type" value="Genomic_DNA"/>
</dbReference>
<dbReference type="GO" id="GO:0046872">
    <property type="term" value="F:metal ion binding"/>
    <property type="evidence" value="ECO:0007669"/>
    <property type="project" value="UniProtKB-KW"/>
</dbReference>
<reference evidence="4 5" key="1">
    <citation type="submission" date="2016-10" db="EMBL/GenBank/DDBJ databases">
        <authorList>
            <person name="de Groot N.N."/>
        </authorList>
    </citation>
    <scope>NUCLEOTIDE SEQUENCE [LARGE SCALE GENOMIC DNA]</scope>
    <source>
        <strain evidence="5">P4B,CCM 7963,CECT 7998,DSM 25260,IBRC-M 10614,KCTC 13821</strain>
    </source>
</reference>
<organism evidence="4 5">
    <name type="scientific">Alteribacillus bidgolensis</name>
    <dbReference type="NCBI Taxonomy" id="930129"/>
    <lineage>
        <taxon>Bacteria</taxon>
        <taxon>Bacillati</taxon>
        <taxon>Bacillota</taxon>
        <taxon>Bacilli</taxon>
        <taxon>Bacillales</taxon>
        <taxon>Bacillaceae</taxon>
        <taxon>Alteribacillus</taxon>
    </lineage>
</organism>
<evidence type="ECO:0000259" key="3">
    <source>
        <dbReference type="Pfam" id="PF12850"/>
    </source>
</evidence>
<evidence type="ECO:0000256" key="2">
    <source>
        <dbReference type="RuleBase" id="RU362039"/>
    </source>
</evidence>
<gene>
    <name evidence="4" type="ORF">SAMN05216352_102490</name>
</gene>
<keyword evidence="5" id="KW-1185">Reference proteome</keyword>
<comment type="similarity">
    <text evidence="1 2">Belongs to the metallophosphoesterase superfamily. YfcE family.</text>
</comment>
<protein>
    <recommendedName>
        <fullName evidence="2">Phosphoesterase</fullName>
        <ecNumber evidence="2">3.1.4.-</ecNumber>
    </recommendedName>
</protein>
<evidence type="ECO:0000256" key="1">
    <source>
        <dbReference type="ARBA" id="ARBA00008950"/>
    </source>
</evidence>
<dbReference type="STRING" id="930129.SAMN05216352_102490"/>
<dbReference type="OrthoDB" id="9800565at2"/>
<dbReference type="InterPro" id="IPR024654">
    <property type="entry name" value="Calcineurin-like_PHP_lpxH"/>
</dbReference>
<dbReference type="PANTHER" id="PTHR11124">
    <property type="entry name" value="VACUOLAR SORTING PROTEIN VPS29"/>
    <property type="match status" value="1"/>
</dbReference>
<sequence>MKCLIISDSHGSEKELEEVIARHQEEVDAVIHCGDSELQQSSPLLQNTYVVEGNCDIPGEFPEDRAEDINGVRVYVTHGHLYNVKMTHVPLSYRAEEKAARLACFGHSHIAAAFEENGVIFVNPGSLLLPRIRPEQTYAMAAFDKNGGAEIQFFDRSSGEEINELRKTFAAY</sequence>
<accession>A0A1G8F231</accession>
<dbReference type="Gene3D" id="3.60.21.10">
    <property type="match status" value="1"/>
</dbReference>
<dbReference type="SUPFAM" id="SSF56300">
    <property type="entry name" value="Metallo-dependent phosphatases"/>
    <property type="match status" value="1"/>
</dbReference>
<dbReference type="EC" id="3.1.4.-" evidence="2"/>
<dbReference type="Pfam" id="PF12850">
    <property type="entry name" value="Metallophos_2"/>
    <property type="match status" value="1"/>
</dbReference>
<evidence type="ECO:0000313" key="4">
    <source>
        <dbReference type="EMBL" id="SDH76213.1"/>
    </source>
</evidence>
<feature type="domain" description="Calcineurin-like phosphoesterase" evidence="3">
    <location>
        <begin position="1"/>
        <end position="145"/>
    </location>
</feature>
<dbReference type="RefSeq" id="WP_091581965.1">
    <property type="nucleotide sequence ID" value="NZ_FNDU01000002.1"/>
</dbReference>
<dbReference type="InterPro" id="IPR000979">
    <property type="entry name" value="Phosphodiesterase_MJ0936/Vps29"/>
</dbReference>
<dbReference type="GO" id="GO:0016787">
    <property type="term" value="F:hydrolase activity"/>
    <property type="evidence" value="ECO:0007669"/>
    <property type="project" value="UniProtKB-UniRule"/>
</dbReference>
<comment type="cofactor">
    <cofactor evidence="2">
        <name>a divalent metal cation</name>
        <dbReference type="ChEBI" id="CHEBI:60240"/>
    </cofactor>
</comment>
<proteinExistence type="inferred from homology"/>
<evidence type="ECO:0000313" key="5">
    <source>
        <dbReference type="Proteomes" id="UP000199017"/>
    </source>
</evidence>
<name>A0A1G8F231_9BACI</name>
<dbReference type="AlphaFoldDB" id="A0A1G8F231"/>